<name>A0A1G8TCG7_9EURY</name>
<accession>A0A1G8TCG7</accession>
<proteinExistence type="predicted"/>
<dbReference type="AlphaFoldDB" id="A0A1G8TCG7"/>
<evidence type="ECO:0000313" key="2">
    <source>
        <dbReference type="EMBL" id="SDJ39198.1"/>
    </source>
</evidence>
<gene>
    <name evidence="2" type="ORF">SAMN04515672_0412</name>
</gene>
<dbReference type="EMBL" id="FNFE01000001">
    <property type="protein sequence ID" value="SDJ39198.1"/>
    <property type="molecule type" value="Genomic_DNA"/>
</dbReference>
<feature type="compositionally biased region" description="Low complexity" evidence="1">
    <location>
        <begin position="19"/>
        <end position="41"/>
    </location>
</feature>
<sequence length="67" mass="7452">MSTQHLQTQTERQPDRTTTRATPAETTTPTTDPRTATDRAPQTFSNQNRARLENLIDEFNTAFAGGS</sequence>
<dbReference type="Proteomes" id="UP000198882">
    <property type="component" value="Unassembled WGS sequence"/>
</dbReference>
<organism evidence="2 3">
    <name type="scientific">Natronorubrum texcoconense</name>
    <dbReference type="NCBI Taxonomy" id="1095776"/>
    <lineage>
        <taxon>Archaea</taxon>
        <taxon>Methanobacteriati</taxon>
        <taxon>Methanobacteriota</taxon>
        <taxon>Stenosarchaea group</taxon>
        <taxon>Halobacteria</taxon>
        <taxon>Halobacteriales</taxon>
        <taxon>Natrialbaceae</taxon>
        <taxon>Natronorubrum</taxon>
    </lineage>
</organism>
<reference evidence="3" key="1">
    <citation type="submission" date="2016-10" db="EMBL/GenBank/DDBJ databases">
        <authorList>
            <person name="Varghese N."/>
            <person name="Submissions S."/>
        </authorList>
    </citation>
    <scope>NUCLEOTIDE SEQUENCE [LARGE SCALE GENOMIC DNA]</scope>
    <source>
        <strain evidence="3">B4,CECT 8067,JCM 17497</strain>
    </source>
</reference>
<evidence type="ECO:0000256" key="1">
    <source>
        <dbReference type="SAM" id="MobiDB-lite"/>
    </source>
</evidence>
<protein>
    <submittedName>
        <fullName evidence="2">Uncharacterized protein</fullName>
    </submittedName>
</protein>
<keyword evidence="3" id="KW-1185">Reference proteome</keyword>
<dbReference type="RefSeq" id="WP_090302955.1">
    <property type="nucleotide sequence ID" value="NZ_FNFE01000001.1"/>
</dbReference>
<feature type="compositionally biased region" description="Polar residues" evidence="1">
    <location>
        <begin position="1"/>
        <end position="11"/>
    </location>
</feature>
<feature type="region of interest" description="Disordered" evidence="1">
    <location>
        <begin position="1"/>
        <end position="52"/>
    </location>
</feature>
<evidence type="ECO:0000313" key="3">
    <source>
        <dbReference type="Proteomes" id="UP000198882"/>
    </source>
</evidence>